<evidence type="ECO:0000313" key="7">
    <source>
        <dbReference type="EMBL" id="EFW30508.1"/>
    </source>
</evidence>
<evidence type="ECO:0000259" key="6">
    <source>
        <dbReference type="PROSITE" id="PS51935"/>
    </source>
</evidence>
<dbReference type="Pfam" id="PF00877">
    <property type="entry name" value="NLPC_P60"/>
    <property type="match status" value="1"/>
</dbReference>
<dbReference type="PANTHER" id="PTHR47053">
    <property type="entry name" value="MUREIN DD-ENDOPEPTIDASE MEPH-RELATED"/>
    <property type="match status" value="1"/>
</dbReference>
<dbReference type="SUPFAM" id="SSF47090">
    <property type="entry name" value="PGBD-like"/>
    <property type="match status" value="1"/>
</dbReference>
<keyword evidence="5" id="KW-0732">Signal</keyword>
<evidence type="ECO:0000256" key="1">
    <source>
        <dbReference type="ARBA" id="ARBA00007074"/>
    </source>
</evidence>
<dbReference type="Proteomes" id="UP000004633">
    <property type="component" value="Unassembled WGS sequence"/>
</dbReference>
<dbReference type="PROSITE" id="PS51935">
    <property type="entry name" value="NLPC_P60"/>
    <property type="match status" value="1"/>
</dbReference>
<keyword evidence="4" id="KW-0788">Thiol protease</keyword>
<dbReference type="AlphaFoldDB" id="E7MZJ4"/>
<evidence type="ECO:0000256" key="5">
    <source>
        <dbReference type="SAM" id="SignalP"/>
    </source>
</evidence>
<dbReference type="InterPro" id="IPR002477">
    <property type="entry name" value="Peptidoglycan-bd-like"/>
</dbReference>
<dbReference type="SUPFAM" id="SSF54001">
    <property type="entry name" value="Cysteine proteinases"/>
    <property type="match status" value="1"/>
</dbReference>
<keyword evidence="3" id="KW-0378">Hydrolase</keyword>
<comment type="similarity">
    <text evidence="1">Belongs to the peptidase C40 family.</text>
</comment>
<dbReference type="STRING" id="749551.HMPREF9555_00135"/>
<organism evidence="7 8">
    <name type="scientific">Selenomonas artemidis F0399</name>
    <dbReference type="NCBI Taxonomy" id="749551"/>
    <lineage>
        <taxon>Bacteria</taxon>
        <taxon>Bacillati</taxon>
        <taxon>Bacillota</taxon>
        <taxon>Negativicutes</taxon>
        <taxon>Selenomonadales</taxon>
        <taxon>Selenomonadaceae</taxon>
        <taxon>Selenomonas</taxon>
    </lineage>
</organism>
<keyword evidence="8" id="KW-1185">Reference proteome</keyword>
<evidence type="ECO:0000256" key="2">
    <source>
        <dbReference type="ARBA" id="ARBA00022670"/>
    </source>
</evidence>
<keyword evidence="2" id="KW-0645">Protease</keyword>
<evidence type="ECO:0000256" key="4">
    <source>
        <dbReference type="ARBA" id="ARBA00022807"/>
    </source>
</evidence>
<dbReference type="InterPro" id="IPR051202">
    <property type="entry name" value="Peptidase_C40"/>
</dbReference>
<dbReference type="Gene3D" id="3.90.1720.10">
    <property type="entry name" value="endopeptidase domain like (from Nostoc punctiforme)"/>
    <property type="match status" value="1"/>
</dbReference>
<dbReference type="EMBL" id="AECV01000001">
    <property type="protein sequence ID" value="EFW30508.1"/>
    <property type="molecule type" value="Genomic_DNA"/>
</dbReference>
<protein>
    <submittedName>
        <fullName evidence="7">NlpC/P60 family protein</fullName>
    </submittedName>
</protein>
<evidence type="ECO:0000256" key="3">
    <source>
        <dbReference type="ARBA" id="ARBA00022801"/>
    </source>
</evidence>
<dbReference type="GO" id="GO:0008234">
    <property type="term" value="F:cysteine-type peptidase activity"/>
    <property type="evidence" value="ECO:0007669"/>
    <property type="project" value="UniProtKB-KW"/>
</dbReference>
<feature type="domain" description="NlpC/P60" evidence="6">
    <location>
        <begin position="108"/>
        <end position="229"/>
    </location>
</feature>
<evidence type="ECO:0000313" key="8">
    <source>
        <dbReference type="Proteomes" id="UP000004633"/>
    </source>
</evidence>
<dbReference type="InterPro" id="IPR036366">
    <property type="entry name" value="PGBDSf"/>
</dbReference>
<accession>E7MZJ4</accession>
<dbReference type="MEROPS" id="C40.006"/>
<dbReference type="InterPro" id="IPR038765">
    <property type="entry name" value="Papain-like_cys_pep_sf"/>
</dbReference>
<feature type="signal peptide" evidence="5">
    <location>
        <begin position="1"/>
        <end position="32"/>
    </location>
</feature>
<reference evidence="7 8" key="1">
    <citation type="submission" date="2010-08" db="EMBL/GenBank/DDBJ databases">
        <authorList>
            <person name="Weinstock G."/>
            <person name="Sodergren E."/>
            <person name="Clifton S."/>
            <person name="Fulton L."/>
            <person name="Fulton B."/>
            <person name="Courtney L."/>
            <person name="Fronick C."/>
            <person name="Harrison M."/>
            <person name="Strong C."/>
            <person name="Farmer C."/>
            <person name="Delahaunty K."/>
            <person name="Markovic C."/>
            <person name="Hall O."/>
            <person name="Minx P."/>
            <person name="Tomlinson C."/>
            <person name="Mitreva M."/>
            <person name="Hou S."/>
            <person name="Chen J."/>
            <person name="Wollam A."/>
            <person name="Pepin K.H."/>
            <person name="Johnson M."/>
            <person name="Bhonagiri V."/>
            <person name="Zhang X."/>
            <person name="Suruliraj S."/>
            <person name="Warren W."/>
            <person name="Chinwalla A."/>
            <person name="Mardis E.R."/>
            <person name="Wilson R.K."/>
        </authorList>
    </citation>
    <scope>NUCLEOTIDE SEQUENCE [LARGE SCALE GENOMIC DNA]</scope>
    <source>
        <strain evidence="7 8">F0399</strain>
    </source>
</reference>
<dbReference type="InterPro" id="IPR036365">
    <property type="entry name" value="PGBD-like_sf"/>
</dbReference>
<dbReference type="GO" id="GO:0006508">
    <property type="term" value="P:proteolysis"/>
    <property type="evidence" value="ECO:0007669"/>
    <property type="project" value="UniProtKB-KW"/>
</dbReference>
<dbReference type="InterPro" id="IPR000064">
    <property type="entry name" value="NLP_P60_dom"/>
</dbReference>
<dbReference type="Gene3D" id="1.10.101.10">
    <property type="entry name" value="PGBD-like superfamily/PGBD"/>
    <property type="match status" value="1"/>
</dbReference>
<sequence length="229" mass="24227">MHLVEGSVCLQKKIKILALSAMLLCSASIASAESFQIGDQGTDVAEIQGQLSSVGYDVVADGDFGPATAEAVKEFQAAHGLAVDGMVGPSTYEALLGKTMPQVSRGSNYIVRRVISDSMQYLGVPYSFGGTTPSGFDCSGFVRYVFANAGIYLPRTADAQYDVGYPVSSAEMVPGDLVFFSTYEYGPSHVGIYLGDGNFINASSSRGVAIDNLRGGYWGACYIGARRIM</sequence>
<feature type="chain" id="PRO_5003219146" evidence="5">
    <location>
        <begin position="33"/>
        <end position="229"/>
    </location>
</feature>
<dbReference type="Pfam" id="PF01471">
    <property type="entry name" value="PG_binding_1"/>
    <property type="match status" value="1"/>
</dbReference>
<dbReference type="PANTHER" id="PTHR47053:SF1">
    <property type="entry name" value="MUREIN DD-ENDOPEPTIDASE MEPH-RELATED"/>
    <property type="match status" value="1"/>
</dbReference>
<name>E7MZJ4_9FIRM</name>
<proteinExistence type="inferred from homology"/>
<dbReference type="HOGENOM" id="CLU_016043_1_6_9"/>
<gene>
    <name evidence="7" type="ORF">HMPREF9555_00135</name>
</gene>
<comment type="caution">
    <text evidence="7">The sequence shown here is derived from an EMBL/GenBank/DDBJ whole genome shotgun (WGS) entry which is preliminary data.</text>
</comment>